<dbReference type="STRING" id="1121307.CLCY_4c00790"/>
<organism evidence="1 2">
    <name type="scientific">Clostridium cylindrosporum DSM 605</name>
    <dbReference type="NCBI Taxonomy" id="1121307"/>
    <lineage>
        <taxon>Bacteria</taxon>
        <taxon>Bacillati</taxon>
        <taxon>Bacillota</taxon>
        <taxon>Clostridia</taxon>
        <taxon>Eubacteriales</taxon>
        <taxon>Clostridiaceae</taxon>
        <taxon>Clostridium</taxon>
    </lineage>
</organism>
<accession>A0A0J8G329</accession>
<dbReference type="Proteomes" id="UP000036756">
    <property type="component" value="Unassembled WGS sequence"/>
</dbReference>
<dbReference type="RefSeq" id="WP_048570207.1">
    <property type="nucleotide sequence ID" value="NZ_LFVU01000024.1"/>
</dbReference>
<comment type="caution">
    <text evidence="1">The sequence shown here is derived from an EMBL/GenBank/DDBJ whole genome shotgun (WGS) entry which is preliminary data.</text>
</comment>
<dbReference type="EMBL" id="LFVU01000024">
    <property type="protein sequence ID" value="KMT22106.1"/>
    <property type="molecule type" value="Genomic_DNA"/>
</dbReference>
<evidence type="ECO:0000313" key="1">
    <source>
        <dbReference type="EMBL" id="KMT22106.1"/>
    </source>
</evidence>
<dbReference type="AlphaFoldDB" id="A0A0J8G329"/>
<reference evidence="1 2" key="1">
    <citation type="submission" date="2015-06" db="EMBL/GenBank/DDBJ databases">
        <title>Draft genome sequence of the purine-degrading Clostridium cylindrosporum HC-1 (DSM 605).</title>
        <authorList>
            <person name="Poehlein A."/>
            <person name="Schiel-Bengelsdorf B."/>
            <person name="Bengelsdorf F."/>
            <person name="Daniel R."/>
            <person name="Duerre P."/>
        </authorList>
    </citation>
    <scope>NUCLEOTIDE SEQUENCE [LARGE SCALE GENOMIC DNA]</scope>
    <source>
        <strain evidence="1 2">DSM 605</strain>
    </source>
</reference>
<keyword evidence="2" id="KW-1185">Reference proteome</keyword>
<protein>
    <submittedName>
        <fullName evidence="1">Uncharacterized protein</fullName>
    </submittedName>
</protein>
<evidence type="ECO:0000313" key="2">
    <source>
        <dbReference type="Proteomes" id="UP000036756"/>
    </source>
</evidence>
<dbReference type="PATRIC" id="fig|1121307.3.peg.1731"/>
<name>A0A0J8G329_CLOCY</name>
<proteinExistence type="predicted"/>
<gene>
    <name evidence="1" type="ORF">CLCY_4c00790</name>
</gene>
<sequence length="204" mass="21139">MADLLSVAMFKNIVNKSNFSDKTTAKCSSSVSRLNQSQENMLVGLLNKSQNLSSYVSSASKTSASQATSNLGGNCGKKVSLSEMIKPSNASGSVKSASEVLNSMAKPAVASNPQLGQKVDIQSLIGGVKTPKAAAASYDAKKSTTVTLNELAAKCKKSTDVPVETTVKVETGVKKSVIANALGIDSLVPKISLNSIGKSNSFFK</sequence>